<proteinExistence type="inferred from homology"/>
<dbReference type="CDD" id="cd05822">
    <property type="entry name" value="TLP_HIUase"/>
    <property type="match status" value="1"/>
</dbReference>
<evidence type="ECO:0000256" key="6">
    <source>
        <dbReference type="ARBA" id="ARBA00017539"/>
    </source>
</evidence>
<evidence type="ECO:0000313" key="12">
    <source>
        <dbReference type="EMBL" id="RZO75981.1"/>
    </source>
</evidence>
<dbReference type="PRINTS" id="PR00189">
    <property type="entry name" value="TRNSTHYRETIN"/>
</dbReference>
<dbReference type="AlphaFoldDB" id="A0A520S0I8"/>
<dbReference type="InterPro" id="IPR023418">
    <property type="entry name" value="Thyroxine_BS"/>
</dbReference>
<dbReference type="EC" id="3.5.2.17" evidence="5 10"/>
<feature type="binding site" evidence="9">
    <location>
        <position position="45"/>
    </location>
    <ligand>
        <name>substrate</name>
    </ligand>
</feature>
<dbReference type="Pfam" id="PF00576">
    <property type="entry name" value="Transthyretin"/>
    <property type="match status" value="1"/>
</dbReference>
<keyword evidence="7 10" id="KW-0659">Purine metabolism</keyword>
<evidence type="ECO:0000256" key="3">
    <source>
        <dbReference type="ARBA" id="ARBA00009850"/>
    </source>
</evidence>
<dbReference type="InterPro" id="IPR000895">
    <property type="entry name" value="Transthyretin/HIU_hydrolase"/>
</dbReference>
<dbReference type="GO" id="GO:0033971">
    <property type="term" value="F:hydroxyisourate hydrolase activity"/>
    <property type="evidence" value="ECO:0007669"/>
    <property type="project" value="UniProtKB-EC"/>
</dbReference>
<accession>A0A520S0I8</accession>
<comment type="catalytic activity">
    <reaction evidence="1 10">
        <text>5-hydroxyisourate + H2O = 5-hydroxy-2-oxo-4-ureido-2,5-dihydro-1H-imidazole-5-carboxylate + H(+)</text>
        <dbReference type="Rhea" id="RHEA:23736"/>
        <dbReference type="ChEBI" id="CHEBI:15377"/>
        <dbReference type="ChEBI" id="CHEBI:15378"/>
        <dbReference type="ChEBI" id="CHEBI:18072"/>
        <dbReference type="ChEBI" id="CHEBI:58639"/>
        <dbReference type="EC" id="3.5.2.17"/>
    </reaction>
</comment>
<dbReference type="SMART" id="SM00095">
    <property type="entry name" value="TR_THY"/>
    <property type="match status" value="1"/>
</dbReference>
<comment type="similarity">
    <text evidence="3 10">Belongs to the transthyretin family. 5-hydroxyisourate hydrolase subfamily.</text>
</comment>
<evidence type="ECO:0000313" key="13">
    <source>
        <dbReference type="Proteomes" id="UP000316199"/>
    </source>
</evidence>
<evidence type="ECO:0000259" key="11">
    <source>
        <dbReference type="SMART" id="SM00095"/>
    </source>
</evidence>
<feature type="domain" description="Transthyretin/hydroxyisourate hydrolase" evidence="11">
    <location>
        <begin position="1"/>
        <end position="111"/>
    </location>
</feature>
<feature type="binding site" evidence="9">
    <location>
        <position position="109"/>
    </location>
    <ligand>
        <name>substrate</name>
    </ligand>
</feature>
<evidence type="ECO:0000256" key="1">
    <source>
        <dbReference type="ARBA" id="ARBA00001043"/>
    </source>
</evidence>
<comment type="subunit">
    <text evidence="4 10">Homotetramer.</text>
</comment>
<feature type="binding site" evidence="9">
    <location>
        <position position="7"/>
    </location>
    <ligand>
        <name>substrate</name>
    </ligand>
</feature>
<evidence type="ECO:0000256" key="5">
    <source>
        <dbReference type="ARBA" id="ARBA00012609"/>
    </source>
</evidence>
<dbReference type="InterPro" id="IPR014306">
    <property type="entry name" value="Hydroxyisourate_hydrolase"/>
</dbReference>
<dbReference type="GO" id="GO:0006144">
    <property type="term" value="P:purine nucleobase metabolic process"/>
    <property type="evidence" value="ECO:0007669"/>
    <property type="project" value="UniProtKB-KW"/>
</dbReference>
<sequence length="112" mass="12719">MSHISTHILNTATGEPAIGLNIDLYFQKGFEWDLVANGTTNNDGRISHLYEPEKGIHGGIYRMRFGTGEYFLSLGEQPFYPWAEVVFMASKKESYHIPLLLSYFGYSTYRGS</sequence>
<dbReference type="PANTHER" id="PTHR10395">
    <property type="entry name" value="URICASE AND TRANSTHYRETIN-RELATED"/>
    <property type="match status" value="1"/>
</dbReference>
<name>A0A520S0I8_9GAMM</name>
<evidence type="ECO:0000256" key="4">
    <source>
        <dbReference type="ARBA" id="ARBA00011881"/>
    </source>
</evidence>
<dbReference type="PROSITE" id="PS00768">
    <property type="entry name" value="TRANSTHYRETIN_1"/>
    <property type="match status" value="1"/>
</dbReference>
<dbReference type="NCBIfam" id="TIGR02962">
    <property type="entry name" value="hdxy_isourate"/>
    <property type="match status" value="1"/>
</dbReference>
<organism evidence="12 13">
    <name type="scientific">OM182 bacterium</name>
    <dbReference type="NCBI Taxonomy" id="2510334"/>
    <lineage>
        <taxon>Bacteria</taxon>
        <taxon>Pseudomonadati</taxon>
        <taxon>Pseudomonadota</taxon>
        <taxon>Gammaproteobacteria</taxon>
        <taxon>OMG group</taxon>
        <taxon>OM182 clade</taxon>
    </lineage>
</organism>
<dbReference type="InterPro" id="IPR036817">
    <property type="entry name" value="Transthyretin/HIU_hydrolase_sf"/>
</dbReference>
<evidence type="ECO:0000256" key="2">
    <source>
        <dbReference type="ARBA" id="ARBA00002704"/>
    </source>
</evidence>
<keyword evidence="8 10" id="KW-0378">Hydrolase</keyword>
<evidence type="ECO:0000256" key="7">
    <source>
        <dbReference type="ARBA" id="ARBA00022631"/>
    </source>
</evidence>
<dbReference type="InterPro" id="IPR023416">
    <property type="entry name" value="Transthyretin/HIU_hydrolase_d"/>
</dbReference>
<dbReference type="Proteomes" id="UP000316199">
    <property type="component" value="Unassembled WGS sequence"/>
</dbReference>
<evidence type="ECO:0000256" key="10">
    <source>
        <dbReference type="RuleBase" id="RU361270"/>
    </source>
</evidence>
<dbReference type="EMBL" id="SHAG01000020">
    <property type="protein sequence ID" value="RZO75981.1"/>
    <property type="molecule type" value="Genomic_DNA"/>
</dbReference>
<reference evidence="12 13" key="1">
    <citation type="submission" date="2019-02" db="EMBL/GenBank/DDBJ databases">
        <title>Prokaryotic population dynamics and viral predation in marine succession experiment using metagenomics: the confinement effect.</title>
        <authorList>
            <person name="Haro-Moreno J.M."/>
            <person name="Rodriguez-Valera F."/>
            <person name="Lopez-Perez M."/>
        </authorList>
    </citation>
    <scope>NUCLEOTIDE SEQUENCE [LARGE SCALE GENOMIC DNA]</scope>
    <source>
        <strain evidence="12">MED-G157</strain>
    </source>
</reference>
<comment type="function">
    <text evidence="2">Catalyzes the hydrolysis of 5-hydroxyisourate (HIU) to 2-oxo-4-hydroxy-4-carboxy-5-ureidoimidazoline (OHCU).</text>
</comment>
<gene>
    <name evidence="12" type="primary">uraH</name>
    <name evidence="12" type="ORF">EVA68_05555</name>
</gene>
<dbReference type="Gene3D" id="2.60.40.180">
    <property type="entry name" value="Transthyretin/hydroxyisourate hydrolase domain"/>
    <property type="match status" value="1"/>
</dbReference>
<protein>
    <recommendedName>
        <fullName evidence="6 10">5-hydroxyisourate hydrolase</fullName>
        <shortName evidence="10">HIU hydrolase</shortName>
        <shortName evidence="10">HIUHase</shortName>
        <ecNumber evidence="5 10">3.5.2.17</ecNumber>
    </recommendedName>
</protein>
<evidence type="ECO:0000256" key="8">
    <source>
        <dbReference type="ARBA" id="ARBA00022801"/>
    </source>
</evidence>
<dbReference type="SUPFAM" id="SSF49472">
    <property type="entry name" value="Transthyretin (synonym: prealbumin)"/>
    <property type="match status" value="1"/>
</dbReference>
<comment type="caution">
    <text evidence="12">The sequence shown here is derived from an EMBL/GenBank/DDBJ whole genome shotgun (WGS) entry which is preliminary data.</text>
</comment>
<evidence type="ECO:0000256" key="9">
    <source>
        <dbReference type="PIRSR" id="PIRSR600895-51"/>
    </source>
</evidence>
<dbReference type="PANTHER" id="PTHR10395:SF7">
    <property type="entry name" value="5-HYDROXYISOURATE HYDROLASE"/>
    <property type="match status" value="1"/>
</dbReference>